<evidence type="ECO:0000256" key="5">
    <source>
        <dbReference type="ARBA" id="ARBA00022741"/>
    </source>
</evidence>
<proteinExistence type="inferred from homology"/>
<feature type="binding site" evidence="10">
    <location>
        <position position="34"/>
    </location>
    <ligand>
        <name>ATP</name>
        <dbReference type="ChEBI" id="CHEBI:30616"/>
    </ligand>
</feature>
<dbReference type="PANTHER" id="PTHR48012">
    <property type="entry name" value="STERILE20-LIKE KINASE, ISOFORM B-RELATED"/>
    <property type="match status" value="1"/>
</dbReference>
<keyword evidence="3" id="KW-0723">Serine/threonine-protein kinase</keyword>
<feature type="region of interest" description="Disordered" evidence="11">
    <location>
        <begin position="565"/>
        <end position="603"/>
    </location>
</feature>
<comment type="caution">
    <text evidence="13">The sequence shown here is derived from an EMBL/GenBank/DDBJ whole genome shotgun (WGS) entry which is preliminary data.</text>
</comment>
<feature type="compositionally biased region" description="Polar residues" evidence="11">
    <location>
        <begin position="869"/>
        <end position="901"/>
    </location>
</feature>
<feature type="domain" description="Protein kinase" evidence="12">
    <location>
        <begin position="5"/>
        <end position="257"/>
    </location>
</feature>
<dbReference type="PANTHER" id="PTHR48012:SF21">
    <property type="entry name" value="PH DOMAIN-CONTAINING PROTEIN"/>
    <property type="match status" value="1"/>
</dbReference>
<evidence type="ECO:0000256" key="1">
    <source>
        <dbReference type="ARBA" id="ARBA00008874"/>
    </source>
</evidence>
<comment type="catalytic activity">
    <reaction evidence="8">
        <text>L-threonyl-[protein] + ATP = O-phospho-L-threonyl-[protein] + ADP + H(+)</text>
        <dbReference type="Rhea" id="RHEA:46608"/>
        <dbReference type="Rhea" id="RHEA-COMP:11060"/>
        <dbReference type="Rhea" id="RHEA-COMP:11605"/>
        <dbReference type="ChEBI" id="CHEBI:15378"/>
        <dbReference type="ChEBI" id="CHEBI:30013"/>
        <dbReference type="ChEBI" id="CHEBI:30616"/>
        <dbReference type="ChEBI" id="CHEBI:61977"/>
        <dbReference type="ChEBI" id="CHEBI:456216"/>
        <dbReference type="EC" id="2.7.11.1"/>
    </reaction>
</comment>
<organism evidence="13 14">
    <name type="scientific">Dispira parvispora</name>
    <dbReference type="NCBI Taxonomy" id="1520584"/>
    <lineage>
        <taxon>Eukaryota</taxon>
        <taxon>Fungi</taxon>
        <taxon>Fungi incertae sedis</taxon>
        <taxon>Zoopagomycota</taxon>
        <taxon>Kickxellomycotina</taxon>
        <taxon>Dimargaritomycetes</taxon>
        <taxon>Dimargaritales</taxon>
        <taxon>Dimargaritaceae</taxon>
        <taxon>Dispira</taxon>
    </lineage>
</organism>
<evidence type="ECO:0000256" key="11">
    <source>
        <dbReference type="SAM" id="MobiDB-lite"/>
    </source>
</evidence>
<dbReference type="Pfam" id="PF00069">
    <property type="entry name" value="Pkinase"/>
    <property type="match status" value="1"/>
</dbReference>
<feature type="compositionally biased region" description="Polar residues" evidence="11">
    <location>
        <begin position="291"/>
        <end position="307"/>
    </location>
</feature>
<evidence type="ECO:0000256" key="10">
    <source>
        <dbReference type="PROSITE-ProRule" id="PRU10141"/>
    </source>
</evidence>
<dbReference type="AlphaFoldDB" id="A0A9W8E2D6"/>
<keyword evidence="6 13" id="KW-0418">Kinase</keyword>
<comment type="similarity">
    <text evidence="1">Belongs to the protein kinase superfamily. STE Ser/Thr protein kinase family. STE20 subfamily.</text>
</comment>
<feature type="region of interest" description="Disordered" evidence="11">
    <location>
        <begin position="283"/>
        <end position="311"/>
    </location>
</feature>
<dbReference type="Gene3D" id="1.10.510.10">
    <property type="entry name" value="Transferase(Phosphotransferase) domain 1"/>
    <property type="match status" value="1"/>
</dbReference>
<dbReference type="EC" id="2.7.11.1" evidence="2"/>
<evidence type="ECO:0000256" key="7">
    <source>
        <dbReference type="ARBA" id="ARBA00022840"/>
    </source>
</evidence>
<dbReference type="GO" id="GO:0004674">
    <property type="term" value="F:protein serine/threonine kinase activity"/>
    <property type="evidence" value="ECO:0007669"/>
    <property type="project" value="UniProtKB-KW"/>
</dbReference>
<comment type="catalytic activity">
    <reaction evidence="9">
        <text>L-seryl-[protein] + ATP = O-phospho-L-seryl-[protein] + ADP + H(+)</text>
        <dbReference type="Rhea" id="RHEA:17989"/>
        <dbReference type="Rhea" id="RHEA-COMP:9863"/>
        <dbReference type="Rhea" id="RHEA-COMP:11604"/>
        <dbReference type="ChEBI" id="CHEBI:15378"/>
        <dbReference type="ChEBI" id="CHEBI:29999"/>
        <dbReference type="ChEBI" id="CHEBI:30616"/>
        <dbReference type="ChEBI" id="CHEBI:83421"/>
        <dbReference type="ChEBI" id="CHEBI:456216"/>
        <dbReference type="EC" id="2.7.11.1"/>
    </reaction>
</comment>
<evidence type="ECO:0000256" key="4">
    <source>
        <dbReference type="ARBA" id="ARBA00022679"/>
    </source>
</evidence>
<gene>
    <name evidence="13" type="primary">KIC1</name>
    <name evidence="13" type="ORF">IWQ62_004018</name>
</gene>
<accession>A0A9W8E2D6</accession>
<dbReference type="InterPro" id="IPR011009">
    <property type="entry name" value="Kinase-like_dom_sf"/>
</dbReference>
<evidence type="ECO:0000256" key="9">
    <source>
        <dbReference type="ARBA" id="ARBA00048679"/>
    </source>
</evidence>
<dbReference type="PROSITE" id="PS50011">
    <property type="entry name" value="PROTEIN_KINASE_DOM"/>
    <property type="match status" value="1"/>
</dbReference>
<dbReference type="PROSITE" id="PS00107">
    <property type="entry name" value="PROTEIN_KINASE_ATP"/>
    <property type="match status" value="1"/>
</dbReference>
<evidence type="ECO:0000256" key="3">
    <source>
        <dbReference type="ARBA" id="ARBA00022527"/>
    </source>
</evidence>
<dbReference type="InterPro" id="IPR050629">
    <property type="entry name" value="STE20/SPS1-PAK"/>
</dbReference>
<evidence type="ECO:0000256" key="6">
    <source>
        <dbReference type="ARBA" id="ARBA00022777"/>
    </source>
</evidence>
<feature type="region of interest" description="Disordered" evidence="11">
    <location>
        <begin position="449"/>
        <end position="474"/>
    </location>
</feature>
<keyword evidence="7 10" id="KW-0067">ATP-binding</keyword>
<evidence type="ECO:0000313" key="13">
    <source>
        <dbReference type="EMBL" id="KAJ1961009.1"/>
    </source>
</evidence>
<dbReference type="InterPro" id="IPR017441">
    <property type="entry name" value="Protein_kinase_ATP_BS"/>
</dbReference>
<evidence type="ECO:0000313" key="14">
    <source>
        <dbReference type="Proteomes" id="UP001150925"/>
    </source>
</evidence>
<dbReference type="InterPro" id="IPR008271">
    <property type="entry name" value="Ser/Thr_kinase_AS"/>
</dbReference>
<dbReference type="EMBL" id="JANBPY010001222">
    <property type="protein sequence ID" value="KAJ1961009.1"/>
    <property type="molecule type" value="Genomic_DNA"/>
</dbReference>
<evidence type="ECO:0000259" key="12">
    <source>
        <dbReference type="PROSITE" id="PS50011"/>
    </source>
</evidence>
<feature type="compositionally biased region" description="Polar residues" evidence="11">
    <location>
        <begin position="569"/>
        <end position="581"/>
    </location>
</feature>
<feature type="compositionally biased region" description="Polar residues" evidence="11">
    <location>
        <begin position="454"/>
        <end position="474"/>
    </location>
</feature>
<keyword evidence="5 10" id="KW-0547">Nucleotide-binding</keyword>
<sequence length="962" mass="105163">MAERYRKGEFIGKGAYGSVYKGFDLVEKRVVAIKILNLDTKEDEIRDIQREITTLSQLHHEHITQYYGCVLHGTQLWIIMDYAGGGSVRTLMECGPLEEKYISAIVRDLLSALSYLHHCNIIHRDIKAANVLLTDQGQVKLCDFGVARPIVGHRARRYSFAGTPYWMAPEIIDQNSNYGSKVDIWSLGITVYEMLTGNPPHIEVDPKNLLTSQRNNTSKIKFKKDHPPAIRDFIQRCLIRNPDERPSADDLLKHRFIKRPHHSKRPNLVYLVQRYEKWRNGLGVSHESDHSANSSPRSTSPTNLTKSNDADWDFCRTSSVDRLGPTYGATPLLSPPTGTDSTPTKSSYLDSDALGNDTTGVQPPSFARELFSHSAPDSQSSEFQKLKEHGAVSPGWTGGPPIPGNAPTALSLTPELGASSHSPTSEERAMFLGEGQHPAVGRQVPLSALALPTSGPSSVSAQPARSLSAHNSPSAYQPSVWTKPIFSEGSLEPVYAEQAPIPSGDEVHISTPAAFGTFVLNQSAKRTCQSTPASPMEGRPEAIPQWMTDPRLLALPPAIGVRKDASHVTAPTSGELRTSVDSAPTTSLLPLSTGSGSKSPRSLHRSFIRDPLRRVKSFHPTKKSLWSLRLPSPFHSSNQPASQKHRFPTFGSRRSDPKSAQPIVSRPLPFDRNSAVALSPSRVDPAFMMATSHQHPPSAPVSNDSAPNLTLYNPLAKEPPDRTSANIVTRQRLRRAHSLELTGYQPQEKPHVRTSYILPPSPSTLRFTSPYGTEDQSNPKSLKVQYSPTYPSVQSNAPVNTTADLLGDNRAVQARLGYGGVPYSDKVLPVSAKVVQRVPAILPSPIPPGYSSGKLPAPAAIPTHPPQPTYRQHQSPAAQLLSNSSESPGSTQPVADGMMQSNSFTNSTSVIPLLPSALATSDLTDIDRLSDRDWLRSHISETLLELKQSISVIQDELSKIQL</sequence>
<feature type="region of interest" description="Disordered" evidence="11">
    <location>
        <begin position="859"/>
        <end position="901"/>
    </location>
</feature>
<dbReference type="FunFam" id="1.10.510.10:FF:000499">
    <property type="entry name" value="Serine/threonine-protein kinase KIC1"/>
    <property type="match status" value="1"/>
</dbReference>
<dbReference type="SUPFAM" id="SSF56112">
    <property type="entry name" value="Protein kinase-like (PK-like)"/>
    <property type="match status" value="1"/>
</dbReference>
<protein>
    <recommendedName>
        <fullName evidence="2">non-specific serine/threonine protein kinase</fullName>
        <ecNumber evidence="2">2.7.11.1</ecNumber>
    </recommendedName>
</protein>
<dbReference type="SMART" id="SM00220">
    <property type="entry name" value="S_TKc"/>
    <property type="match status" value="1"/>
</dbReference>
<feature type="compositionally biased region" description="Low complexity" evidence="11">
    <location>
        <begin position="582"/>
        <end position="600"/>
    </location>
</feature>
<name>A0A9W8E2D6_9FUNG</name>
<keyword evidence="14" id="KW-1185">Reference proteome</keyword>
<dbReference type="PROSITE" id="PS00108">
    <property type="entry name" value="PROTEIN_KINASE_ST"/>
    <property type="match status" value="1"/>
</dbReference>
<dbReference type="GO" id="GO:0005524">
    <property type="term" value="F:ATP binding"/>
    <property type="evidence" value="ECO:0007669"/>
    <property type="project" value="UniProtKB-UniRule"/>
</dbReference>
<dbReference type="OrthoDB" id="248923at2759"/>
<dbReference type="GO" id="GO:0005737">
    <property type="term" value="C:cytoplasm"/>
    <property type="evidence" value="ECO:0007669"/>
    <property type="project" value="TreeGrafter"/>
</dbReference>
<feature type="region of interest" description="Disordered" evidence="11">
    <location>
        <begin position="325"/>
        <end position="426"/>
    </location>
</feature>
<feature type="compositionally biased region" description="Polar residues" evidence="11">
    <location>
        <begin position="336"/>
        <end position="349"/>
    </location>
</feature>
<evidence type="ECO:0000256" key="2">
    <source>
        <dbReference type="ARBA" id="ARBA00012513"/>
    </source>
</evidence>
<reference evidence="13" key="1">
    <citation type="submission" date="2022-07" db="EMBL/GenBank/DDBJ databases">
        <title>Phylogenomic reconstructions and comparative analyses of Kickxellomycotina fungi.</title>
        <authorList>
            <person name="Reynolds N.K."/>
            <person name="Stajich J.E."/>
            <person name="Barry K."/>
            <person name="Grigoriev I.V."/>
            <person name="Crous P."/>
            <person name="Smith M.E."/>
        </authorList>
    </citation>
    <scope>NUCLEOTIDE SEQUENCE</scope>
    <source>
        <strain evidence="13">RSA 1196</strain>
    </source>
</reference>
<feature type="region of interest" description="Disordered" evidence="11">
    <location>
        <begin position="630"/>
        <end position="667"/>
    </location>
</feature>
<dbReference type="Proteomes" id="UP001150925">
    <property type="component" value="Unassembled WGS sequence"/>
</dbReference>
<dbReference type="InterPro" id="IPR000719">
    <property type="entry name" value="Prot_kinase_dom"/>
</dbReference>
<evidence type="ECO:0000256" key="8">
    <source>
        <dbReference type="ARBA" id="ARBA00047899"/>
    </source>
</evidence>
<keyword evidence="4" id="KW-0808">Transferase</keyword>